<evidence type="ECO:0000259" key="2">
    <source>
        <dbReference type="SMART" id="SM00181"/>
    </source>
</evidence>
<organism evidence="3">
    <name type="scientific">Spironucleus salmonicida</name>
    <dbReference type="NCBI Taxonomy" id="348837"/>
    <lineage>
        <taxon>Eukaryota</taxon>
        <taxon>Metamonada</taxon>
        <taxon>Diplomonadida</taxon>
        <taxon>Hexamitidae</taxon>
        <taxon>Hexamitinae</taxon>
        <taxon>Spironucleus</taxon>
    </lineage>
</organism>
<feature type="domain" description="EGF-like" evidence="2">
    <location>
        <begin position="107"/>
        <end position="137"/>
    </location>
</feature>
<dbReference type="EMBL" id="KI546073">
    <property type="protein sequence ID" value="EST46513.1"/>
    <property type="molecule type" value="Genomic_DNA"/>
</dbReference>
<feature type="domain" description="EGF-like" evidence="2">
    <location>
        <begin position="447"/>
        <end position="477"/>
    </location>
</feature>
<dbReference type="PANTHER" id="PTHR23275">
    <property type="entry name" value="CABRIOLET.-RELATED"/>
    <property type="match status" value="1"/>
</dbReference>
<feature type="domain" description="EGF-like" evidence="2">
    <location>
        <begin position="77"/>
        <end position="106"/>
    </location>
</feature>
<evidence type="ECO:0000313" key="4">
    <source>
        <dbReference type="EMBL" id="KAH0571410.1"/>
    </source>
</evidence>
<dbReference type="EMBL" id="AUWU02000007">
    <property type="protein sequence ID" value="KAH0571410.1"/>
    <property type="molecule type" value="Genomic_DNA"/>
</dbReference>
<reference evidence="3 4" key="1">
    <citation type="journal article" date="2014" name="PLoS Genet.">
        <title>The Genome of Spironucleus salmonicida Highlights a Fish Pathogen Adapted to Fluctuating Environments.</title>
        <authorList>
            <person name="Xu F."/>
            <person name="Jerlstrom-Hultqvist J."/>
            <person name="Einarsson E."/>
            <person name="Astvaldsson A."/>
            <person name="Svard S.G."/>
            <person name="Andersson J.O."/>
        </authorList>
    </citation>
    <scope>NUCLEOTIDE SEQUENCE</scope>
    <source>
        <strain evidence="4">ATCC 50377</strain>
    </source>
</reference>
<evidence type="ECO:0000313" key="5">
    <source>
        <dbReference type="Proteomes" id="UP000018208"/>
    </source>
</evidence>
<feature type="domain" description="EGF-like" evidence="2">
    <location>
        <begin position="150"/>
        <end position="182"/>
    </location>
</feature>
<dbReference type="PANTHER" id="PTHR23275:SF100">
    <property type="entry name" value="EGF-LIKE DOMAIN-CONTAINING PROTEIN"/>
    <property type="match status" value="1"/>
</dbReference>
<keyword evidence="1" id="KW-1133">Transmembrane helix</keyword>
<dbReference type="InterPro" id="IPR000742">
    <property type="entry name" value="EGF"/>
</dbReference>
<proteinExistence type="predicted"/>
<dbReference type="InterPro" id="IPR009030">
    <property type="entry name" value="Growth_fac_rcpt_cys_sf"/>
</dbReference>
<feature type="domain" description="EGF-like" evidence="2">
    <location>
        <begin position="309"/>
        <end position="342"/>
    </location>
</feature>
<dbReference type="InterPro" id="IPR052798">
    <property type="entry name" value="Giardia_VSA"/>
</dbReference>
<dbReference type="AlphaFoldDB" id="V6LQI8"/>
<protein>
    <submittedName>
        <fullName evidence="3">Cysteine-rich membrane protein 2</fullName>
    </submittedName>
</protein>
<keyword evidence="5" id="KW-1185">Reference proteome</keyword>
<name>V6LQI8_9EUKA</name>
<dbReference type="SUPFAM" id="SSF57184">
    <property type="entry name" value="Growth factor receptor domain"/>
    <property type="match status" value="4"/>
</dbReference>
<dbReference type="VEuPathDB" id="GiardiaDB:SS50377_27711"/>
<dbReference type="Proteomes" id="UP000018208">
    <property type="component" value="Unassembled WGS sequence"/>
</dbReference>
<reference evidence="4" key="2">
    <citation type="submission" date="2020-12" db="EMBL/GenBank/DDBJ databases">
        <title>New Spironucleus salmonicida genome in near-complete chromosomes.</title>
        <authorList>
            <person name="Xu F."/>
            <person name="Kurt Z."/>
            <person name="Jimenez-Gonzalez A."/>
            <person name="Astvaldsson A."/>
            <person name="Andersson J.O."/>
            <person name="Svard S.G."/>
        </authorList>
    </citation>
    <scope>NUCLEOTIDE SEQUENCE</scope>
    <source>
        <strain evidence="4">ATCC 50377</strain>
    </source>
</reference>
<feature type="domain" description="EGF-like" evidence="2">
    <location>
        <begin position="216"/>
        <end position="252"/>
    </location>
</feature>
<feature type="transmembrane region" description="Helical" evidence="1">
    <location>
        <begin position="584"/>
        <end position="607"/>
    </location>
</feature>
<evidence type="ECO:0000256" key="1">
    <source>
        <dbReference type="SAM" id="Phobius"/>
    </source>
</evidence>
<keyword evidence="1" id="KW-0472">Membrane</keyword>
<keyword evidence="1" id="KW-0812">Transmembrane</keyword>
<evidence type="ECO:0000313" key="3">
    <source>
        <dbReference type="EMBL" id="EST46513.1"/>
    </source>
</evidence>
<dbReference type="InterPro" id="IPR006212">
    <property type="entry name" value="Furin_repeat"/>
</dbReference>
<dbReference type="SMART" id="SM00181">
    <property type="entry name" value="EGF"/>
    <property type="match status" value="6"/>
</dbReference>
<dbReference type="Gene3D" id="2.10.220.10">
    <property type="entry name" value="Hormone Receptor, Insulin-like Growth Factor Receptor 1, Chain A, domain 2"/>
    <property type="match status" value="2"/>
</dbReference>
<accession>V6LQI8</accession>
<dbReference type="OrthoDB" id="29561at2759"/>
<sequence length="644" mass="71122">MGANSCAYENTRCLTGYYCSPYVGPYPEDCLPCGYDMSIYGQCQCEKVYIPHCAKCDGKKCAACSRQFSLINGRCIECSSNCKGCQSEKVCDFCEHGYFLEDNICKQCPERCEQCSSSSTCQTCKSGYVLVPGNWCVPCSQDMTKPLACNCDNHLIEGCATCKDTTCVLCTHGYILINGECSSYCLSSSECSQGQFCATQSLGYNKCLSCIDNCDKCEDNKVCIQCQHSSYVNKDRQCTPCDKNMIEGQKCQCQENKIENCIQCEGNQCLNCIGGQKPLKGQCTQQECNNNEFCGIGKFCVKHDRELNKCENCISTCSECTSMHECTKCIEGYFLNSQKACTRNPDHCDKADHSGQCSQCEDTYYLTDFNTCHYCSGSMSINQKCQCGTQLLENCIKCAGNSCKTCQINFKLVGKTCQKDECQDDSNCGSGKICIQGSDNMINTCQNCEQNCSQCNQTPDNCTQCNVGYYLNNKQCYKCNSDQPKDQQCQCRDTPTKNCIECGADGCDMCIQSMGVQNKKCVDCQDLNLGESCNCGSTLIKNCIKCNKNSCDTCIDGMENINGQCINCEEDPKLCSNNRSSSTMVISVSIGVVAAIIIIVVAIVIILNRAYRNKKYSVNDSNHKLFKKAKTQVLKTACDNLCPE</sequence>
<dbReference type="SMART" id="SM00261">
    <property type="entry name" value="FU"/>
    <property type="match status" value="7"/>
</dbReference>
<gene>
    <name evidence="3" type="ORF">SS50377_13319</name>
    <name evidence="4" type="ORF">SS50377_27711</name>
</gene>